<dbReference type="SUPFAM" id="SSF53613">
    <property type="entry name" value="Ribokinase-like"/>
    <property type="match status" value="1"/>
</dbReference>
<dbReference type="Pfam" id="PF00294">
    <property type="entry name" value="PfkB"/>
    <property type="match status" value="1"/>
</dbReference>
<dbReference type="PANTHER" id="PTHR47098">
    <property type="entry name" value="PROTEIN MAK32"/>
    <property type="match status" value="1"/>
</dbReference>
<dbReference type="PANTHER" id="PTHR47098:SF2">
    <property type="entry name" value="PROTEIN MAK32"/>
    <property type="match status" value="1"/>
</dbReference>
<name>A0A0D2P715_HYPSF</name>
<evidence type="ECO:0000259" key="2">
    <source>
        <dbReference type="Pfam" id="PF00294"/>
    </source>
</evidence>
<evidence type="ECO:0000256" key="1">
    <source>
        <dbReference type="SAM" id="MobiDB-lite"/>
    </source>
</evidence>
<feature type="domain" description="Carbohydrate kinase PfkB" evidence="2">
    <location>
        <begin position="174"/>
        <end position="307"/>
    </location>
</feature>
<dbReference type="InterPro" id="IPR029056">
    <property type="entry name" value="Ribokinase-like"/>
</dbReference>
<keyword evidence="4" id="KW-1185">Reference proteome</keyword>
<reference evidence="4" key="1">
    <citation type="submission" date="2014-04" db="EMBL/GenBank/DDBJ databases">
        <title>Evolutionary Origins and Diversification of the Mycorrhizal Mutualists.</title>
        <authorList>
            <consortium name="DOE Joint Genome Institute"/>
            <consortium name="Mycorrhizal Genomics Consortium"/>
            <person name="Kohler A."/>
            <person name="Kuo A."/>
            <person name="Nagy L.G."/>
            <person name="Floudas D."/>
            <person name="Copeland A."/>
            <person name="Barry K.W."/>
            <person name="Cichocki N."/>
            <person name="Veneault-Fourrey C."/>
            <person name="LaButti K."/>
            <person name="Lindquist E.A."/>
            <person name="Lipzen A."/>
            <person name="Lundell T."/>
            <person name="Morin E."/>
            <person name="Murat C."/>
            <person name="Riley R."/>
            <person name="Ohm R."/>
            <person name="Sun H."/>
            <person name="Tunlid A."/>
            <person name="Henrissat B."/>
            <person name="Grigoriev I.V."/>
            <person name="Hibbett D.S."/>
            <person name="Martin F."/>
        </authorList>
    </citation>
    <scope>NUCLEOTIDE SEQUENCE [LARGE SCALE GENOMIC DNA]</scope>
    <source>
        <strain evidence="4">FD-334 SS-4</strain>
    </source>
</reference>
<feature type="region of interest" description="Disordered" evidence="1">
    <location>
        <begin position="28"/>
        <end position="56"/>
    </location>
</feature>
<organism evidence="3 4">
    <name type="scientific">Hypholoma sublateritium (strain FD-334 SS-4)</name>
    <dbReference type="NCBI Taxonomy" id="945553"/>
    <lineage>
        <taxon>Eukaryota</taxon>
        <taxon>Fungi</taxon>
        <taxon>Dikarya</taxon>
        <taxon>Basidiomycota</taxon>
        <taxon>Agaricomycotina</taxon>
        <taxon>Agaricomycetes</taxon>
        <taxon>Agaricomycetidae</taxon>
        <taxon>Agaricales</taxon>
        <taxon>Agaricineae</taxon>
        <taxon>Strophariaceae</taxon>
        <taxon>Hypholoma</taxon>
    </lineage>
</organism>
<dbReference type="Gene3D" id="3.40.1190.20">
    <property type="match status" value="1"/>
</dbReference>
<dbReference type="InterPro" id="IPR011611">
    <property type="entry name" value="PfkB_dom"/>
</dbReference>
<dbReference type="EMBL" id="KN817536">
    <property type="protein sequence ID" value="KJA24501.1"/>
    <property type="molecule type" value="Genomic_DNA"/>
</dbReference>
<gene>
    <name evidence="3" type="ORF">HYPSUDRAFT_1074733</name>
</gene>
<evidence type="ECO:0000313" key="4">
    <source>
        <dbReference type="Proteomes" id="UP000054270"/>
    </source>
</evidence>
<dbReference type="OMA" id="VIKSWNT"/>
<sequence length="338" mass="37411">MSGRDDPISFATLGMFIIDDFSFMDADGRPTGRTVDPQECRSRPSSPRLCGSPEHRLPPSEIGMIVDRGHDFPEPIDRALLSYGRDLWLFREHPDLKTTRALNSYRGEHRGFEYTTPRIRITPKDLEGTRLANAKTLHFICSPSRALAIMSEVEEGWKPITIYEPIPDRCVPEELPALQKVLPLISVLSPNAEEALSLLSLPLPPSKRAIEHAADKFLQFGVGSEGSGWVIVRSGELGAYIKSRATSGRWIEAFWTPEDADKVVDVTGAGNSFLGGFAAGMVLSNGDVDEATMYATVSASFVIEQEGLPCLSEEGSMIRWNGDNPLRRLETLKKRHET</sequence>
<dbReference type="AlphaFoldDB" id="A0A0D2P715"/>
<dbReference type="OrthoDB" id="497927at2759"/>
<dbReference type="Proteomes" id="UP000054270">
    <property type="component" value="Unassembled WGS sequence"/>
</dbReference>
<dbReference type="STRING" id="945553.A0A0D2P715"/>
<evidence type="ECO:0000313" key="3">
    <source>
        <dbReference type="EMBL" id="KJA24501.1"/>
    </source>
</evidence>
<proteinExistence type="predicted"/>
<accession>A0A0D2P715</accession>
<protein>
    <recommendedName>
        <fullName evidence="2">Carbohydrate kinase PfkB domain-containing protein</fullName>
    </recommendedName>
</protein>
<feature type="compositionally biased region" description="Basic and acidic residues" evidence="1">
    <location>
        <begin position="28"/>
        <end position="42"/>
    </location>
</feature>